<evidence type="ECO:0008006" key="4">
    <source>
        <dbReference type="Google" id="ProtNLM"/>
    </source>
</evidence>
<evidence type="ECO:0000313" key="2">
    <source>
        <dbReference type="EMBL" id="TAA74910.1"/>
    </source>
</evidence>
<sequence length="530" mass="53216">MERQRQAEHIHLCTEDRLKTPLKGLLFLAALLMAVGTAQAATITVDIGGACTLADAITAANTDTATGGCVAGAGDDTITLETDITLAAALPTITSTVIIEGGYYFISGNNNSSVGTVLRVANSGNLILNQVIVTRGYNSTSGLGGGIYTSGGTVTLNNSTVSENSISSSSSSAGLSYSEGGGIYSYSGTVTLNNSTVSGNSVSSSPPSSDFICHSEGGGIYSYSGTVTLNNSTVSGNSVSSSVSSSSSFLYYSKGGGIYSSGTVTLNNSTVSGNSVSSPVSSSSFFIYYSGGGGIYSDGTITLNDSTVSGNSASSSVSSSSFIEYYGGGGGIYSGGTMMMNHSTVSVNYISMSFSSLSGVVSFSGGGIYSGGGAAILRSSLVSGNTAMLHGPDFAASNSNEVQGTVTADGHNLFGHSGETSAQAFSSYNFTPGSSDITATSDGTKPTALAAILSPLADNGGATKTHALPAGSPAIDLDTTCSTGLTIDQRGYPRPVGSGCDAGSFEYGSVRTVTGINMAPIYKLLLFKRR</sequence>
<keyword evidence="3" id="KW-1185">Reference proteome</keyword>
<comment type="caution">
    <text evidence="2">The sequence shown here is derived from an EMBL/GenBank/DDBJ whole genome shotgun (WGS) entry which is preliminary data.</text>
</comment>
<organism evidence="2 3">
    <name type="scientific">Candidatus Electronema aureum</name>
    <dbReference type="NCBI Taxonomy" id="2005002"/>
    <lineage>
        <taxon>Bacteria</taxon>
        <taxon>Pseudomonadati</taxon>
        <taxon>Thermodesulfobacteriota</taxon>
        <taxon>Desulfobulbia</taxon>
        <taxon>Desulfobulbales</taxon>
        <taxon>Desulfobulbaceae</taxon>
        <taxon>Candidatus Electronema</taxon>
    </lineage>
</organism>
<protein>
    <recommendedName>
        <fullName evidence="4">Polymorphic outer membrane protein repeat-containing protein</fullName>
    </recommendedName>
</protein>
<feature type="chain" id="PRO_5022013381" description="Polymorphic outer membrane protein repeat-containing protein" evidence="1">
    <location>
        <begin position="41"/>
        <end position="530"/>
    </location>
</feature>
<dbReference type="EMBL" id="NQJD01000015">
    <property type="protein sequence ID" value="TAA74910.1"/>
    <property type="molecule type" value="Genomic_DNA"/>
</dbReference>
<dbReference type="InterPro" id="IPR011050">
    <property type="entry name" value="Pectin_lyase_fold/virulence"/>
</dbReference>
<dbReference type="AlphaFoldDB" id="A0A521G1L5"/>
<dbReference type="SMART" id="SM00710">
    <property type="entry name" value="PbH1"/>
    <property type="match status" value="4"/>
</dbReference>
<dbReference type="NCBIfam" id="NF041518">
    <property type="entry name" value="choice_anch_Q"/>
    <property type="match status" value="1"/>
</dbReference>
<name>A0A521G1L5_9BACT</name>
<accession>A0A521G1L5</accession>
<dbReference type="InterPro" id="IPR006626">
    <property type="entry name" value="PbH1"/>
</dbReference>
<evidence type="ECO:0000256" key="1">
    <source>
        <dbReference type="SAM" id="SignalP"/>
    </source>
</evidence>
<dbReference type="Proteomes" id="UP000316238">
    <property type="component" value="Unassembled WGS sequence"/>
</dbReference>
<dbReference type="SUPFAM" id="SSF51126">
    <property type="entry name" value="Pectin lyase-like"/>
    <property type="match status" value="1"/>
</dbReference>
<reference evidence="2" key="1">
    <citation type="submission" date="2017-07" db="EMBL/GenBank/DDBJ databases">
        <title>The cable genome - Insights into the physiology and evolution of filamentous bacteria capable of sulfide oxidation via long distance electron transfer.</title>
        <authorList>
            <person name="Thorup C."/>
            <person name="Bjerg J.T."/>
            <person name="Schreiber L."/>
            <person name="Nielsen L.P."/>
            <person name="Kjeldsen K.U."/>
            <person name="Boesen T."/>
            <person name="Boggild A."/>
            <person name="Meysman F."/>
            <person name="Geelhoed J."/>
            <person name="Schramm A."/>
        </authorList>
    </citation>
    <scope>NUCLEOTIDE SEQUENCE [LARGE SCALE GENOMIC DNA]</scope>
    <source>
        <strain evidence="2">GS</strain>
    </source>
</reference>
<gene>
    <name evidence="2" type="ORF">CDV28_11545</name>
</gene>
<proteinExistence type="predicted"/>
<keyword evidence="1" id="KW-0732">Signal</keyword>
<evidence type="ECO:0000313" key="3">
    <source>
        <dbReference type="Proteomes" id="UP000316238"/>
    </source>
</evidence>
<feature type="signal peptide" evidence="1">
    <location>
        <begin position="1"/>
        <end position="40"/>
    </location>
</feature>
<dbReference type="InterPro" id="IPR059226">
    <property type="entry name" value="Choice_anch_Q_dom"/>
</dbReference>